<sequence>MKHLQLYTLVLLIFCSCSDPEKKEQEIPTTYSFEVIDSLDLNILGDPLIVDVSPKADRIVFYDFANREFIITDSSGAILSQFSKKEDTPDSHGFLMESPGFVNEDQLALAGMNGIFIYDLDGNMIKKLAHPESLGGAGFMSFSGKGMETAILHGKQYLLSKSVRTRETFPGEQKFYDSFRALELIDIEEEKFIEIIPFEQGSQFLDGNGYFESDYAPALEASESKLYISLGGELRLNVYDLSPEGAELDTVVMLDLPGFGKLPVTPRAEFAEGTVIIKGGTPAIRNIHVVEGKILVQYYGGIPEEKKKELEALYSSGSEAEAEQLYEKIESEVNQGILILDQKTLEVIGNLDFPEGVNVSGFASGGGFLWMEKAPNREEEEDFLRIYKVQPVGK</sequence>
<dbReference type="AlphaFoldDB" id="A0A9X2P6L2"/>
<name>A0A9X2P6L2_9BACT</name>
<dbReference type="SUPFAM" id="SSF63825">
    <property type="entry name" value="YWTD domain"/>
    <property type="match status" value="1"/>
</dbReference>
<evidence type="ECO:0008006" key="3">
    <source>
        <dbReference type="Google" id="ProtNLM"/>
    </source>
</evidence>
<accession>A0A9X2P6L2</accession>
<dbReference type="PROSITE" id="PS51257">
    <property type="entry name" value="PROKAR_LIPOPROTEIN"/>
    <property type="match status" value="1"/>
</dbReference>
<dbReference type="Proteomes" id="UP001142175">
    <property type="component" value="Unassembled WGS sequence"/>
</dbReference>
<proteinExistence type="predicted"/>
<evidence type="ECO:0000313" key="1">
    <source>
        <dbReference type="EMBL" id="MCR9016357.1"/>
    </source>
</evidence>
<reference evidence="1" key="1">
    <citation type="submission" date="2022-08" db="EMBL/GenBank/DDBJ databases">
        <authorList>
            <person name="Zhang D."/>
        </authorList>
    </citation>
    <scope>NUCLEOTIDE SEQUENCE</scope>
    <source>
        <strain evidence="1">XJ19-11</strain>
    </source>
</reference>
<comment type="caution">
    <text evidence="1">The sequence shown here is derived from an EMBL/GenBank/DDBJ whole genome shotgun (WGS) entry which is preliminary data.</text>
</comment>
<dbReference type="RefSeq" id="WP_258424204.1">
    <property type="nucleotide sequence ID" value="NZ_JANSUY010000014.1"/>
</dbReference>
<evidence type="ECO:0000313" key="2">
    <source>
        <dbReference type="Proteomes" id="UP001142175"/>
    </source>
</evidence>
<protein>
    <recommendedName>
        <fullName evidence="3">DUF4221 domain-containing protein</fullName>
    </recommendedName>
</protein>
<gene>
    <name evidence="1" type="ORF">NU887_15030</name>
</gene>
<organism evidence="1 2">
    <name type="scientific">Aquiflexum gelatinilyticum</name>
    <dbReference type="NCBI Taxonomy" id="2961943"/>
    <lineage>
        <taxon>Bacteria</taxon>
        <taxon>Pseudomonadati</taxon>
        <taxon>Bacteroidota</taxon>
        <taxon>Cytophagia</taxon>
        <taxon>Cytophagales</taxon>
        <taxon>Cyclobacteriaceae</taxon>
        <taxon>Aquiflexum</taxon>
    </lineage>
</organism>
<dbReference type="EMBL" id="JANSUY010000014">
    <property type="protein sequence ID" value="MCR9016357.1"/>
    <property type="molecule type" value="Genomic_DNA"/>
</dbReference>
<keyword evidence="2" id="KW-1185">Reference proteome</keyword>